<dbReference type="Proteomes" id="UP000006695">
    <property type="component" value="Chromosome"/>
</dbReference>
<feature type="domain" description="Peptidase S54 rhomboid" evidence="8">
    <location>
        <begin position="104"/>
        <end position="237"/>
    </location>
</feature>
<proteinExistence type="inferred from homology"/>
<feature type="transmembrane region" description="Helical" evidence="7">
    <location>
        <begin position="196"/>
        <end position="214"/>
    </location>
</feature>
<keyword evidence="4" id="KW-0378">Hydrolase</keyword>
<dbReference type="Pfam" id="PF01694">
    <property type="entry name" value="Rhomboid"/>
    <property type="match status" value="1"/>
</dbReference>
<dbReference type="PANTHER" id="PTHR43731:SF14">
    <property type="entry name" value="PRESENILIN-ASSOCIATED RHOMBOID-LIKE PROTEIN, MITOCHONDRIAL"/>
    <property type="match status" value="1"/>
</dbReference>
<dbReference type="Gene3D" id="1.20.1540.10">
    <property type="entry name" value="Rhomboid-like"/>
    <property type="match status" value="1"/>
</dbReference>
<dbReference type="AlphaFoldDB" id="A5GEH7"/>
<dbReference type="RefSeq" id="WP_011938539.1">
    <property type="nucleotide sequence ID" value="NC_009483.1"/>
</dbReference>
<evidence type="ECO:0000256" key="3">
    <source>
        <dbReference type="ARBA" id="ARBA00022692"/>
    </source>
</evidence>
<feature type="transmembrane region" description="Helical" evidence="7">
    <location>
        <begin position="48"/>
        <end position="69"/>
    </location>
</feature>
<evidence type="ECO:0000256" key="4">
    <source>
        <dbReference type="ARBA" id="ARBA00022801"/>
    </source>
</evidence>
<keyword evidence="6 7" id="KW-0472">Membrane</keyword>
<keyword evidence="10" id="KW-1185">Reference proteome</keyword>
<feature type="transmembrane region" description="Helical" evidence="7">
    <location>
        <begin position="168"/>
        <end position="184"/>
    </location>
</feature>
<evidence type="ECO:0000259" key="8">
    <source>
        <dbReference type="Pfam" id="PF01694"/>
    </source>
</evidence>
<dbReference type="STRING" id="351605.Gura_1637"/>
<sequence>MTQRAMLCPRCRRLIGSSESSCSWCGASRPAAWWQSTAWIRGALDGDWMVRTIVTANIIFYILSLLLSARHGFSANPFSLLSPDKTSLLLLGATGTVPIDRFGRLWTLLSANYLHGGILHIFFNLMAMRQIAPWVNHEYGPNRMFTIYTLGGVCGFLVSYLAGVPFTIGASAAVCGLIGSLLYFGKSRGGAYGTAVYREVSGWVVGLVLFGLVMPGINNWGHGGGIIGGIILGRLLGYEDRRGETAIHRFLALLCAVATAGVLGWAAVSAIALWFGY</sequence>
<keyword evidence="3 7" id="KW-0812">Transmembrane</keyword>
<feature type="transmembrane region" description="Helical" evidence="7">
    <location>
        <begin position="145"/>
        <end position="162"/>
    </location>
</feature>
<dbReference type="GO" id="GO:0004252">
    <property type="term" value="F:serine-type endopeptidase activity"/>
    <property type="evidence" value="ECO:0007669"/>
    <property type="project" value="InterPro"/>
</dbReference>
<dbReference type="HOGENOM" id="CLU_055068_3_0_7"/>
<evidence type="ECO:0000313" key="9">
    <source>
        <dbReference type="EMBL" id="ABQ25832.1"/>
    </source>
</evidence>
<evidence type="ECO:0000256" key="7">
    <source>
        <dbReference type="SAM" id="Phobius"/>
    </source>
</evidence>
<evidence type="ECO:0000256" key="5">
    <source>
        <dbReference type="ARBA" id="ARBA00022989"/>
    </source>
</evidence>
<dbReference type="GO" id="GO:0016020">
    <property type="term" value="C:membrane"/>
    <property type="evidence" value="ECO:0007669"/>
    <property type="project" value="UniProtKB-SubCell"/>
</dbReference>
<accession>A5GEH7</accession>
<feature type="transmembrane region" description="Helical" evidence="7">
    <location>
        <begin position="220"/>
        <end position="238"/>
    </location>
</feature>
<name>A5GEH7_GEOUR</name>
<dbReference type="InterPro" id="IPR035952">
    <property type="entry name" value="Rhomboid-like_sf"/>
</dbReference>
<dbReference type="InterPro" id="IPR050925">
    <property type="entry name" value="Rhomboid_protease_S54"/>
</dbReference>
<keyword evidence="5 7" id="KW-1133">Transmembrane helix</keyword>
<evidence type="ECO:0000256" key="1">
    <source>
        <dbReference type="ARBA" id="ARBA00004141"/>
    </source>
</evidence>
<dbReference type="PANTHER" id="PTHR43731">
    <property type="entry name" value="RHOMBOID PROTEASE"/>
    <property type="match status" value="1"/>
</dbReference>
<dbReference type="InterPro" id="IPR022764">
    <property type="entry name" value="Peptidase_S54_rhomboid_dom"/>
</dbReference>
<dbReference type="KEGG" id="gur:Gura_1637"/>
<evidence type="ECO:0000256" key="6">
    <source>
        <dbReference type="ARBA" id="ARBA00023136"/>
    </source>
</evidence>
<evidence type="ECO:0000313" key="10">
    <source>
        <dbReference type="Proteomes" id="UP000006695"/>
    </source>
</evidence>
<dbReference type="SUPFAM" id="SSF144091">
    <property type="entry name" value="Rhomboid-like"/>
    <property type="match status" value="1"/>
</dbReference>
<organism evidence="9 10">
    <name type="scientific">Geotalea uraniireducens (strain Rf4)</name>
    <name type="common">Geobacter uraniireducens</name>
    <dbReference type="NCBI Taxonomy" id="351605"/>
    <lineage>
        <taxon>Bacteria</taxon>
        <taxon>Pseudomonadati</taxon>
        <taxon>Thermodesulfobacteriota</taxon>
        <taxon>Desulfuromonadia</taxon>
        <taxon>Geobacterales</taxon>
        <taxon>Geobacteraceae</taxon>
        <taxon>Geotalea</taxon>
    </lineage>
</organism>
<comment type="subcellular location">
    <subcellularLocation>
        <location evidence="1">Membrane</location>
        <topology evidence="1">Multi-pass membrane protein</topology>
    </subcellularLocation>
</comment>
<feature type="transmembrane region" description="Helical" evidence="7">
    <location>
        <begin position="105"/>
        <end position="125"/>
    </location>
</feature>
<protein>
    <submittedName>
        <fullName evidence="9">Rhomboid family protein</fullName>
    </submittedName>
</protein>
<comment type="similarity">
    <text evidence="2">Belongs to the peptidase S54 family.</text>
</comment>
<dbReference type="OrthoDB" id="9813074at2"/>
<dbReference type="EMBL" id="CP000698">
    <property type="protein sequence ID" value="ABQ25832.1"/>
    <property type="molecule type" value="Genomic_DNA"/>
</dbReference>
<reference evidence="9 10" key="1">
    <citation type="submission" date="2007-05" db="EMBL/GenBank/DDBJ databases">
        <title>Complete sequence of Geobacter uraniireducens Rf4.</title>
        <authorList>
            <consortium name="US DOE Joint Genome Institute"/>
            <person name="Copeland A."/>
            <person name="Lucas S."/>
            <person name="Lapidus A."/>
            <person name="Barry K."/>
            <person name="Detter J.C."/>
            <person name="Glavina del Rio T."/>
            <person name="Hammon N."/>
            <person name="Israni S."/>
            <person name="Dalin E."/>
            <person name="Tice H."/>
            <person name="Pitluck S."/>
            <person name="Chertkov O."/>
            <person name="Brettin T."/>
            <person name="Bruce D."/>
            <person name="Han C."/>
            <person name="Schmutz J."/>
            <person name="Larimer F."/>
            <person name="Land M."/>
            <person name="Hauser L."/>
            <person name="Kyrpides N."/>
            <person name="Mikhailova N."/>
            <person name="Shelobolina E."/>
            <person name="Aklujkar M."/>
            <person name="Lovley D."/>
            <person name="Richardson P."/>
        </authorList>
    </citation>
    <scope>NUCLEOTIDE SEQUENCE [LARGE SCALE GENOMIC DNA]</scope>
    <source>
        <strain evidence="9 10">Rf4</strain>
    </source>
</reference>
<feature type="transmembrane region" description="Helical" evidence="7">
    <location>
        <begin position="250"/>
        <end position="275"/>
    </location>
</feature>
<evidence type="ECO:0000256" key="2">
    <source>
        <dbReference type="ARBA" id="ARBA00009045"/>
    </source>
</evidence>
<gene>
    <name evidence="9" type="ordered locus">Gura_1637</name>
</gene>